<dbReference type="PANTHER" id="PTHR43377">
    <property type="entry name" value="BILIVERDIN REDUCTASE A"/>
    <property type="match status" value="1"/>
</dbReference>
<dbReference type="PANTHER" id="PTHR43377:SF1">
    <property type="entry name" value="BILIVERDIN REDUCTASE A"/>
    <property type="match status" value="1"/>
</dbReference>
<organism evidence="3 4">
    <name type="scientific">Paracoccus halophilus</name>
    <dbReference type="NCBI Taxonomy" id="376733"/>
    <lineage>
        <taxon>Bacteria</taxon>
        <taxon>Pseudomonadati</taxon>
        <taxon>Pseudomonadota</taxon>
        <taxon>Alphaproteobacteria</taxon>
        <taxon>Rhodobacterales</taxon>
        <taxon>Paracoccaceae</taxon>
        <taxon>Paracoccus</taxon>
    </lineage>
</organism>
<dbReference type="OrthoDB" id="7798185at2"/>
<accession>A0A1I0U8W5</accession>
<proteinExistence type="predicted"/>
<dbReference type="EMBL" id="FOJO01000029">
    <property type="protein sequence ID" value="SFA60539.1"/>
    <property type="molecule type" value="Genomic_DNA"/>
</dbReference>
<evidence type="ECO:0000259" key="1">
    <source>
        <dbReference type="Pfam" id="PF01408"/>
    </source>
</evidence>
<dbReference type="RefSeq" id="WP_052081715.1">
    <property type="nucleotide sequence ID" value="NZ_FOJO01000029.1"/>
</dbReference>
<feature type="domain" description="Gfo/Idh/MocA-like oxidoreductase N-terminal" evidence="1">
    <location>
        <begin position="7"/>
        <end position="122"/>
    </location>
</feature>
<dbReference type="Gene3D" id="3.30.360.10">
    <property type="entry name" value="Dihydrodipicolinate Reductase, domain 2"/>
    <property type="match status" value="1"/>
</dbReference>
<sequence length="329" mass="35465">MTDQPVRAAIVGLGRWGENLTTAPTSALRFTHATTRSTGKAQDFCRKQELTLLLSFDEVLACNQIEAVVLATPHSQHGEQIRHAAAARKHVFVEKPLALHLDDAQEATAAAQRAGIHLCVGFNRRFLPAFQRLEVGAGALGRLLHVEGAFSGSFGYQYTDQMWRGDTSENPAGGMAAMGIHILDLMIALLGPVRRVSTISRHVAVPSQLQDVTSVMLDFTCGATGSLSTLMSTANFWRLHVFGANGWAQMPDQTSLITATLDGHLHREDFAPCDSLAAELDAFAHQIRTGQPYPVSLRQALDGVAAMEAIAISAENGGRWTDVVTASSR</sequence>
<dbReference type="GO" id="GO:0000166">
    <property type="term" value="F:nucleotide binding"/>
    <property type="evidence" value="ECO:0007669"/>
    <property type="project" value="InterPro"/>
</dbReference>
<dbReference type="InterPro" id="IPR036291">
    <property type="entry name" value="NAD(P)-bd_dom_sf"/>
</dbReference>
<dbReference type="InterPro" id="IPR055170">
    <property type="entry name" value="GFO_IDH_MocA-like_dom"/>
</dbReference>
<evidence type="ECO:0000313" key="3">
    <source>
        <dbReference type="EMBL" id="SFA60539.1"/>
    </source>
</evidence>
<dbReference type="Pfam" id="PF22725">
    <property type="entry name" value="GFO_IDH_MocA_C3"/>
    <property type="match status" value="1"/>
</dbReference>
<protein>
    <submittedName>
        <fullName evidence="3">Predicted dehydrogenase</fullName>
    </submittedName>
</protein>
<dbReference type="Proteomes" id="UP000182312">
    <property type="component" value="Unassembled WGS sequence"/>
</dbReference>
<name>A0A1I0U8W5_9RHOB</name>
<dbReference type="AlphaFoldDB" id="A0A1I0U8W5"/>
<dbReference type="InterPro" id="IPR000683">
    <property type="entry name" value="Gfo/Idh/MocA-like_OxRdtase_N"/>
</dbReference>
<dbReference type="Pfam" id="PF01408">
    <property type="entry name" value="GFO_IDH_MocA"/>
    <property type="match status" value="1"/>
</dbReference>
<gene>
    <name evidence="3" type="ORF">SAMN04487972_1299</name>
</gene>
<evidence type="ECO:0000313" key="4">
    <source>
        <dbReference type="Proteomes" id="UP000182312"/>
    </source>
</evidence>
<reference evidence="3 4" key="1">
    <citation type="submission" date="2016-10" db="EMBL/GenBank/DDBJ databases">
        <authorList>
            <person name="de Groot N.N."/>
        </authorList>
    </citation>
    <scope>NUCLEOTIDE SEQUENCE [LARGE SCALE GENOMIC DNA]</scope>
    <source>
        <strain evidence="3 4">CGMCC 1.6117</strain>
    </source>
</reference>
<dbReference type="SUPFAM" id="SSF55347">
    <property type="entry name" value="Glyceraldehyde-3-phosphate dehydrogenase-like, C-terminal domain"/>
    <property type="match status" value="1"/>
</dbReference>
<dbReference type="InterPro" id="IPR051450">
    <property type="entry name" value="Gfo/Idh/MocA_Oxidoreductases"/>
</dbReference>
<feature type="domain" description="GFO/IDH/MocA-like oxidoreductase" evidence="2">
    <location>
        <begin position="136"/>
        <end position="248"/>
    </location>
</feature>
<dbReference type="Gene3D" id="3.40.50.720">
    <property type="entry name" value="NAD(P)-binding Rossmann-like Domain"/>
    <property type="match status" value="1"/>
</dbReference>
<evidence type="ECO:0000259" key="2">
    <source>
        <dbReference type="Pfam" id="PF22725"/>
    </source>
</evidence>
<dbReference type="SUPFAM" id="SSF51735">
    <property type="entry name" value="NAD(P)-binding Rossmann-fold domains"/>
    <property type="match status" value="1"/>
</dbReference>